<protein>
    <submittedName>
        <fullName evidence="2">ORF6N domain-containing protein</fullName>
    </submittedName>
</protein>
<feature type="domain" description="KilA-N DNA-binding" evidence="1">
    <location>
        <begin position="17"/>
        <end position="87"/>
    </location>
</feature>
<dbReference type="AlphaFoldDB" id="A0A4U1G7H2"/>
<evidence type="ECO:0000313" key="2">
    <source>
        <dbReference type="EMBL" id="TKC58523.1"/>
    </source>
</evidence>
<dbReference type="RefSeq" id="WP_136881242.1">
    <property type="nucleotide sequence ID" value="NZ_SWDX01000007.1"/>
</dbReference>
<comment type="caution">
    <text evidence="2">The sequence shown here is derived from an EMBL/GenBank/DDBJ whole genome shotgun (WGS) entry which is preliminary data.</text>
</comment>
<dbReference type="Proteomes" id="UP000309594">
    <property type="component" value="Unassembled WGS sequence"/>
</dbReference>
<accession>A0A4U1G7H2</accession>
<name>A0A4U1G7H2_9SPHI</name>
<proteinExistence type="predicted"/>
<evidence type="ECO:0000259" key="1">
    <source>
        <dbReference type="Pfam" id="PF10543"/>
    </source>
</evidence>
<evidence type="ECO:0000313" key="3">
    <source>
        <dbReference type="Proteomes" id="UP000309594"/>
    </source>
</evidence>
<dbReference type="Pfam" id="PF10543">
    <property type="entry name" value="ORF6N"/>
    <property type="match status" value="1"/>
</dbReference>
<reference evidence="2 3" key="1">
    <citation type="submission" date="2019-04" db="EMBL/GenBank/DDBJ databases">
        <title>Pedobacter sp. RP-1-16 sp. nov., isolated from Arctic soil.</title>
        <authorList>
            <person name="Dahal R.H."/>
            <person name="Kim D.-U."/>
        </authorList>
    </citation>
    <scope>NUCLEOTIDE SEQUENCE [LARGE SCALE GENOMIC DNA]</scope>
    <source>
        <strain evidence="2 3">RP-1-16</strain>
    </source>
</reference>
<dbReference type="EMBL" id="SWDX01000007">
    <property type="protein sequence ID" value="TKC58523.1"/>
    <property type="molecule type" value="Genomic_DNA"/>
</dbReference>
<dbReference type="InterPro" id="IPR018873">
    <property type="entry name" value="KilA-N_DNA-bd_domain"/>
</dbReference>
<organism evidence="2 3">
    <name type="scientific">Pedobacter hiemivivus</name>
    <dbReference type="NCBI Taxonomy" id="2530454"/>
    <lineage>
        <taxon>Bacteria</taxon>
        <taxon>Pseudomonadati</taxon>
        <taxon>Bacteroidota</taxon>
        <taxon>Sphingobacteriia</taxon>
        <taxon>Sphingobacteriales</taxon>
        <taxon>Sphingobacteriaceae</taxon>
        <taxon>Pedobacter</taxon>
    </lineage>
</organism>
<gene>
    <name evidence="2" type="ORF">FBD94_18070</name>
</gene>
<sequence length="88" mass="10546">MTENNDNTLIPDEIIMNQIYYIRGHKVMLDTDLAALYEVETKQLKRQVKRNIDRFPEDFMFELGNEEQKILRSQFGTLRHGEHSKYNI</sequence>